<organism evidence="1">
    <name type="scientific">Manihot esculenta</name>
    <name type="common">Cassava</name>
    <name type="synonym">Jatropha manihot</name>
    <dbReference type="NCBI Taxonomy" id="3983"/>
    <lineage>
        <taxon>Eukaryota</taxon>
        <taxon>Viridiplantae</taxon>
        <taxon>Streptophyta</taxon>
        <taxon>Embryophyta</taxon>
        <taxon>Tracheophyta</taxon>
        <taxon>Spermatophyta</taxon>
        <taxon>Magnoliopsida</taxon>
        <taxon>eudicotyledons</taxon>
        <taxon>Gunneridae</taxon>
        <taxon>Pentapetalae</taxon>
        <taxon>rosids</taxon>
        <taxon>fabids</taxon>
        <taxon>Malpighiales</taxon>
        <taxon>Euphorbiaceae</taxon>
        <taxon>Crotonoideae</taxon>
        <taxon>Manihoteae</taxon>
        <taxon>Manihot</taxon>
    </lineage>
</organism>
<reference evidence="1" key="1">
    <citation type="submission" date="2016-02" db="EMBL/GenBank/DDBJ databases">
        <title>WGS assembly of Manihot esculenta.</title>
        <authorList>
            <person name="Bredeson J.V."/>
            <person name="Prochnik S.E."/>
            <person name="Lyons J.B."/>
            <person name="Schmutz J."/>
            <person name="Grimwood J."/>
            <person name="Vrebalov J."/>
            <person name="Bart R.S."/>
            <person name="Amuge T."/>
            <person name="Ferguson M.E."/>
            <person name="Green R."/>
            <person name="Putnam N."/>
            <person name="Stites J."/>
            <person name="Rounsley S."/>
            <person name="Rokhsar D.S."/>
        </authorList>
    </citation>
    <scope>NUCLEOTIDE SEQUENCE [LARGE SCALE GENOMIC DNA]</scope>
    <source>
        <tissue evidence="1">Leaf</tissue>
    </source>
</reference>
<evidence type="ECO:0000313" key="1">
    <source>
        <dbReference type="EMBL" id="OAY47336.1"/>
    </source>
</evidence>
<dbReference type="AlphaFoldDB" id="A0A2C9VNK4"/>
<gene>
    <name evidence="1" type="ORF">MANES_06G071300</name>
</gene>
<accession>A0A2C9VNK4</accession>
<dbReference type="EMBL" id="CM004392">
    <property type="protein sequence ID" value="OAY47336.1"/>
    <property type="molecule type" value="Genomic_DNA"/>
</dbReference>
<proteinExistence type="predicted"/>
<sequence length="48" mass="5433">MALVSVQRHLFQDRYCNDQVESREPIRGTASVATLNSSFLVPPEGERK</sequence>
<name>A0A2C9VNK4_MANES</name>
<protein>
    <submittedName>
        <fullName evidence="1">Uncharacterized protein</fullName>
    </submittedName>
</protein>